<keyword evidence="4" id="KW-0804">Transcription</keyword>
<protein>
    <submittedName>
        <fullName evidence="10">WRKY transcription factor 30</fullName>
    </submittedName>
</protein>
<feature type="compositionally biased region" description="Polar residues" evidence="7">
    <location>
        <begin position="101"/>
        <end position="112"/>
    </location>
</feature>
<dbReference type="GO" id="GO:0009751">
    <property type="term" value="P:response to salicylic acid"/>
    <property type="evidence" value="ECO:0007669"/>
    <property type="project" value="UniProtKB-ARBA"/>
</dbReference>
<gene>
    <name evidence="10" type="primary">LOC107829848</name>
</gene>
<evidence type="ECO:0000256" key="5">
    <source>
        <dbReference type="ARBA" id="ARBA00023242"/>
    </source>
</evidence>
<dbReference type="Proteomes" id="UP000790787">
    <property type="component" value="Chromosome 4"/>
</dbReference>
<dbReference type="GO" id="GO:0010150">
    <property type="term" value="P:leaf senescence"/>
    <property type="evidence" value="ECO:0007669"/>
    <property type="project" value="UniProtKB-ARBA"/>
</dbReference>
<dbReference type="SMR" id="A0A1S4DHQ6"/>
<evidence type="ECO:0000256" key="4">
    <source>
        <dbReference type="ARBA" id="ARBA00023163"/>
    </source>
</evidence>
<dbReference type="GO" id="GO:0042542">
    <property type="term" value="P:response to hydrogen peroxide"/>
    <property type="evidence" value="ECO:0007669"/>
    <property type="project" value="UniProtKB-ARBA"/>
</dbReference>
<dbReference type="GO" id="GO:0005634">
    <property type="term" value="C:nucleus"/>
    <property type="evidence" value="ECO:0000318"/>
    <property type="project" value="GO_Central"/>
</dbReference>
<dbReference type="RefSeq" id="XP_016512799.1">
    <property type="nucleotide sequence ID" value="XM_016657313.2"/>
</dbReference>
<dbReference type="Gene3D" id="2.20.25.80">
    <property type="entry name" value="WRKY domain"/>
    <property type="match status" value="1"/>
</dbReference>
<accession>A0A1S4DHQ6</accession>
<dbReference type="KEGG" id="nta:107829848"/>
<dbReference type="STRING" id="4097.A0A1S4DHQ6"/>
<dbReference type="GeneID" id="107829848"/>
<dbReference type="FunFam" id="2.20.25.80:FF:000009">
    <property type="entry name" value="WRKY transcription factor 53"/>
    <property type="match status" value="1"/>
</dbReference>
<evidence type="ECO:0000256" key="1">
    <source>
        <dbReference type="ARBA" id="ARBA00004123"/>
    </source>
</evidence>
<comment type="similarity">
    <text evidence="6">Belongs to the WRKY group III family.</text>
</comment>
<feature type="domain" description="WRKY" evidence="8">
    <location>
        <begin position="167"/>
        <end position="230"/>
    </location>
</feature>
<dbReference type="OrthoDB" id="1888929at2759"/>
<dbReference type="PROSITE" id="PS50811">
    <property type="entry name" value="WRKY"/>
    <property type="match status" value="1"/>
</dbReference>
<dbReference type="OMA" id="YYRCTLR"/>
<dbReference type="PANTHER" id="PTHR32096">
    <property type="entry name" value="WRKY TRANSCRIPTION FACTOR 30-RELATED-RELATED"/>
    <property type="match status" value="1"/>
</dbReference>
<evidence type="ECO:0000256" key="2">
    <source>
        <dbReference type="ARBA" id="ARBA00023015"/>
    </source>
</evidence>
<keyword evidence="9" id="KW-1185">Reference proteome</keyword>
<evidence type="ECO:0000256" key="6">
    <source>
        <dbReference type="ARBA" id="ARBA00060850"/>
    </source>
</evidence>
<evidence type="ECO:0000256" key="3">
    <source>
        <dbReference type="ARBA" id="ARBA00023125"/>
    </source>
</evidence>
<dbReference type="SUPFAM" id="SSF118290">
    <property type="entry name" value="WRKY DNA-binding domain"/>
    <property type="match status" value="1"/>
</dbReference>
<dbReference type="GO" id="GO:0003700">
    <property type="term" value="F:DNA-binding transcription factor activity"/>
    <property type="evidence" value="ECO:0000318"/>
    <property type="project" value="GO_Central"/>
</dbReference>
<dbReference type="GO" id="GO:0010193">
    <property type="term" value="P:response to ozone"/>
    <property type="evidence" value="ECO:0007669"/>
    <property type="project" value="UniProtKB-ARBA"/>
</dbReference>
<keyword evidence="5" id="KW-0539">Nucleus</keyword>
<sequence>MVSPIKFNYHIPTLSLLQLFVLYSTYTLISEMENYGADNNGEFNRIISELTQGRDLVYQLQLQLNSSSSSPETARDFLLHNIQSKFDKALSLLQLSTGDSSNSLLPHSNSVPIPNFGRSESPPSFTASPPHSEDSDRDLEPKDSATRKRKSSTPRWTKQVQICPGAPIEGTLDDGFSWRKYGQKDILGAKYPRGYYRCTLRHAQGCLATKQVQRSDEDPTILEITYRGRHTCNQGGASANNNNNNNNNNNVMNPAPLTIIPQNQEPNLGVGSGNEHHQMVSVPNQNPQEILLNFQRNLNISNDNNFNFNYDPNNVPFTSFASSSDIKADQDYSFVPNSIIPSNNFVENFSPSYMSAGTSGSSSSYFGLSSNSEMNTFGGKQNGSNDYPFNTSNFPFDYPGFSS</sequence>
<dbReference type="InterPro" id="IPR044810">
    <property type="entry name" value="WRKY_plant"/>
</dbReference>
<dbReference type="PaxDb" id="4097-A0A1S4DHQ6"/>
<dbReference type="PANTHER" id="PTHR32096:SF133">
    <property type="entry name" value="WRKY TRANSCRIPTION FACTOR 41-RELATED"/>
    <property type="match status" value="1"/>
</dbReference>
<proteinExistence type="inferred from homology"/>
<name>A0A1S4DHQ6_TOBAC</name>
<evidence type="ECO:0000313" key="9">
    <source>
        <dbReference type="Proteomes" id="UP000790787"/>
    </source>
</evidence>
<organism evidence="9 10">
    <name type="scientific">Nicotiana tabacum</name>
    <name type="common">Common tobacco</name>
    <dbReference type="NCBI Taxonomy" id="4097"/>
    <lineage>
        <taxon>Eukaryota</taxon>
        <taxon>Viridiplantae</taxon>
        <taxon>Streptophyta</taxon>
        <taxon>Embryophyta</taxon>
        <taxon>Tracheophyta</taxon>
        <taxon>Spermatophyta</taxon>
        <taxon>Magnoliopsida</taxon>
        <taxon>eudicotyledons</taxon>
        <taxon>Gunneridae</taxon>
        <taxon>Pentapetalae</taxon>
        <taxon>asterids</taxon>
        <taxon>lamiids</taxon>
        <taxon>Solanales</taxon>
        <taxon>Solanaceae</taxon>
        <taxon>Nicotianoideae</taxon>
        <taxon>Nicotianeae</taxon>
        <taxon>Nicotiana</taxon>
    </lineage>
</organism>
<dbReference type="AlphaFoldDB" id="A0A1S4DHQ6"/>
<feature type="region of interest" description="Disordered" evidence="7">
    <location>
        <begin position="101"/>
        <end position="159"/>
    </location>
</feature>
<dbReference type="InterPro" id="IPR003657">
    <property type="entry name" value="WRKY_dom"/>
</dbReference>
<reference evidence="9" key="1">
    <citation type="journal article" date="2014" name="Nat. Commun.">
        <title>The tobacco genome sequence and its comparison with those of tomato and potato.</title>
        <authorList>
            <person name="Sierro N."/>
            <person name="Battey J.N."/>
            <person name="Ouadi S."/>
            <person name="Bakaher N."/>
            <person name="Bovet L."/>
            <person name="Willig A."/>
            <person name="Goepfert S."/>
            <person name="Peitsch M.C."/>
            <person name="Ivanov N.V."/>
        </authorList>
    </citation>
    <scope>NUCLEOTIDE SEQUENCE [LARGE SCALE GENOMIC DNA]</scope>
</reference>
<comment type="subcellular location">
    <subcellularLocation>
        <location evidence="1">Nucleus</location>
    </subcellularLocation>
</comment>
<keyword evidence="3" id="KW-0238">DNA-binding</keyword>
<dbReference type="SMART" id="SM00774">
    <property type="entry name" value="WRKY"/>
    <property type="match status" value="1"/>
</dbReference>
<dbReference type="GO" id="GO:0000976">
    <property type="term" value="F:transcription cis-regulatory region binding"/>
    <property type="evidence" value="ECO:0000318"/>
    <property type="project" value="GO_Central"/>
</dbReference>
<feature type="compositionally biased region" description="Basic and acidic residues" evidence="7">
    <location>
        <begin position="131"/>
        <end position="146"/>
    </location>
</feature>
<evidence type="ECO:0000259" key="8">
    <source>
        <dbReference type="PROSITE" id="PS50811"/>
    </source>
</evidence>
<dbReference type="Pfam" id="PF03106">
    <property type="entry name" value="WRKY"/>
    <property type="match status" value="1"/>
</dbReference>
<reference evidence="10" key="2">
    <citation type="submission" date="2025-08" db="UniProtKB">
        <authorList>
            <consortium name="RefSeq"/>
        </authorList>
    </citation>
    <scope>IDENTIFICATION</scope>
    <source>
        <tissue evidence="10">Leaf</tissue>
    </source>
</reference>
<evidence type="ECO:0000256" key="7">
    <source>
        <dbReference type="SAM" id="MobiDB-lite"/>
    </source>
</evidence>
<dbReference type="InterPro" id="IPR036576">
    <property type="entry name" value="WRKY_dom_sf"/>
</dbReference>
<keyword evidence="2" id="KW-0805">Transcription regulation</keyword>
<evidence type="ECO:0000313" key="10">
    <source>
        <dbReference type="RefSeq" id="XP_016512799.1"/>
    </source>
</evidence>
<dbReference type="RefSeq" id="XP_016512799.1">
    <property type="nucleotide sequence ID" value="XM_016657313.1"/>
</dbReference>